<feature type="region of interest" description="Disordered" evidence="1">
    <location>
        <begin position="47"/>
        <end position="278"/>
    </location>
</feature>
<dbReference type="EMBL" id="CAXAMN010021865">
    <property type="protein sequence ID" value="CAK9064132.1"/>
    <property type="molecule type" value="Genomic_DNA"/>
</dbReference>
<feature type="compositionally biased region" description="Polar residues" evidence="1">
    <location>
        <begin position="162"/>
        <end position="172"/>
    </location>
</feature>
<keyword evidence="3" id="KW-1185">Reference proteome</keyword>
<name>A0ABP0NLX0_9DINO</name>
<organism evidence="2 3">
    <name type="scientific">Durusdinium trenchii</name>
    <dbReference type="NCBI Taxonomy" id="1381693"/>
    <lineage>
        <taxon>Eukaryota</taxon>
        <taxon>Sar</taxon>
        <taxon>Alveolata</taxon>
        <taxon>Dinophyceae</taxon>
        <taxon>Suessiales</taxon>
        <taxon>Symbiodiniaceae</taxon>
        <taxon>Durusdinium</taxon>
    </lineage>
</organism>
<gene>
    <name evidence="2" type="ORF">CCMP2556_LOCUS31499</name>
</gene>
<feature type="compositionally biased region" description="Acidic residues" evidence="1">
    <location>
        <begin position="130"/>
        <end position="141"/>
    </location>
</feature>
<proteinExistence type="predicted"/>
<evidence type="ECO:0000313" key="3">
    <source>
        <dbReference type="Proteomes" id="UP001642484"/>
    </source>
</evidence>
<feature type="compositionally biased region" description="Basic and acidic residues" evidence="1">
    <location>
        <begin position="105"/>
        <end position="117"/>
    </location>
</feature>
<accession>A0ABP0NLX0</accession>
<feature type="compositionally biased region" description="Basic residues" evidence="1">
    <location>
        <begin position="93"/>
        <end position="104"/>
    </location>
</feature>
<comment type="caution">
    <text evidence="2">The sequence shown here is derived from an EMBL/GenBank/DDBJ whole genome shotgun (WGS) entry which is preliminary data.</text>
</comment>
<evidence type="ECO:0000313" key="2">
    <source>
        <dbReference type="EMBL" id="CAK9064132.1"/>
    </source>
</evidence>
<dbReference type="Proteomes" id="UP001642484">
    <property type="component" value="Unassembled WGS sequence"/>
</dbReference>
<feature type="compositionally biased region" description="Basic and acidic residues" evidence="1">
    <location>
        <begin position="249"/>
        <end position="259"/>
    </location>
</feature>
<protein>
    <submittedName>
        <fullName evidence="2">Uncharacterized protein</fullName>
    </submittedName>
</protein>
<evidence type="ECO:0000256" key="1">
    <source>
        <dbReference type="SAM" id="MobiDB-lite"/>
    </source>
</evidence>
<reference evidence="2 3" key="1">
    <citation type="submission" date="2024-02" db="EMBL/GenBank/DDBJ databases">
        <authorList>
            <person name="Chen Y."/>
            <person name="Shah S."/>
            <person name="Dougan E. K."/>
            <person name="Thang M."/>
            <person name="Chan C."/>
        </authorList>
    </citation>
    <scope>NUCLEOTIDE SEQUENCE [LARGE SCALE GENOMIC DNA]</scope>
</reference>
<sequence length="320" mass="34659">MPPPRKCKRMMRIPDKTILIEDSLPYGMDTSDTLNLPESEMQTLMNKFKEDPGDLVQKFATPPAPKFKPVTRRQQFGVRNDPELQDEEEQTGGKKKGKGKGRGKGKQDGTDGKEKAAKPRGGGSRKKPEDDDILEKEEETPDAPPKPSEESSARTQDLPDGETQTGNESQSRPAKAKRVQETNAPKAKKPKINEARQKTSLPSVEANGATGSSKKVEADETNLGKKTRKRTRQPAKTAEAVAGAGLVGERQKASGEEKVGVPAGNGTGGSNDGMDGNEKGEDLFWTFCTKRWADQDINEATISAAAHECANVYLADLQAS</sequence>
<feature type="compositionally biased region" description="Low complexity" evidence="1">
    <location>
        <begin position="238"/>
        <end position="248"/>
    </location>
</feature>